<dbReference type="InterPro" id="IPR006311">
    <property type="entry name" value="TAT_signal"/>
</dbReference>
<dbReference type="RefSeq" id="WP_226196594.1">
    <property type="nucleotide sequence ID" value="NZ_CP101524.1"/>
</dbReference>
<dbReference type="InterPro" id="IPR029021">
    <property type="entry name" value="Prot-tyrosine_phosphatase-like"/>
</dbReference>
<dbReference type="InterPro" id="IPR026893">
    <property type="entry name" value="Tyr/Ser_Pase_IphP-type"/>
</dbReference>
<keyword evidence="4" id="KW-1185">Reference proteome</keyword>
<dbReference type="PROSITE" id="PS51318">
    <property type="entry name" value="TAT"/>
    <property type="match status" value="1"/>
</dbReference>
<evidence type="ECO:0000313" key="4">
    <source>
        <dbReference type="Proteomes" id="UP001448498"/>
    </source>
</evidence>
<sequence length="330" mass="34589">MPIDPARPALPRRAGSRVRLRSPPRSRLLVTLFDTGHRMHQKNEISRRQFLRLSAGTIGVALGSASFLSACGGDSMSVAPVATPRLASASNFRDTAGPDGTGYVTTGGAKMKKGVIYRSSALALSAADVATVGTLGIRQICDLRTPAEIKTQPDVTLAGAAWQNLNVLGAASIDPLPTSGATATAFMLSMYRAFVTSDTAHASYHALFSGFAGTGENLVFHCTAGKDRTGWATAILHTILGIPQQTIVDDYLLTNTYSAADIAASVAHAQQAGGQNAADMMTALQGAHADYLQAAFDQVAASYGSMASYIESGLQLDQATQNAIRQRMLV</sequence>
<dbReference type="SUPFAM" id="SSF52799">
    <property type="entry name" value="(Phosphotyrosine protein) phosphatases II"/>
    <property type="match status" value="1"/>
</dbReference>
<evidence type="ECO:0000256" key="1">
    <source>
        <dbReference type="ARBA" id="ARBA00009580"/>
    </source>
</evidence>
<dbReference type="Pfam" id="PF13350">
    <property type="entry name" value="Y_phosphatase3"/>
    <property type="match status" value="1"/>
</dbReference>
<dbReference type="PANTHER" id="PTHR31126:SF1">
    <property type="entry name" value="TYROSINE SPECIFIC PROTEIN PHOSPHATASES DOMAIN-CONTAINING PROTEIN"/>
    <property type="match status" value="1"/>
</dbReference>
<gene>
    <name evidence="3" type="ORF">OHZ10_07470</name>
</gene>
<dbReference type="InterPro" id="IPR016130">
    <property type="entry name" value="Tyr_Pase_AS"/>
</dbReference>
<evidence type="ECO:0000313" key="3">
    <source>
        <dbReference type="EMBL" id="XAE49459.1"/>
    </source>
</evidence>
<dbReference type="Gene3D" id="3.90.190.10">
    <property type="entry name" value="Protein tyrosine phosphatase superfamily"/>
    <property type="match status" value="1"/>
</dbReference>
<dbReference type="PROSITE" id="PS00383">
    <property type="entry name" value="TYR_PHOSPHATASE_1"/>
    <property type="match status" value="1"/>
</dbReference>
<dbReference type="Proteomes" id="UP001448498">
    <property type="component" value="Chromosome 1"/>
</dbReference>
<evidence type="ECO:0000256" key="2">
    <source>
        <dbReference type="SAM" id="MobiDB-lite"/>
    </source>
</evidence>
<dbReference type="EMBL" id="CP109821">
    <property type="protein sequence ID" value="XAE49459.1"/>
    <property type="molecule type" value="Genomic_DNA"/>
</dbReference>
<name>A0ABZ3DK55_9BURK</name>
<dbReference type="PANTHER" id="PTHR31126">
    <property type="entry name" value="TYROSINE-PROTEIN PHOSPHATASE"/>
    <property type="match status" value="1"/>
</dbReference>
<proteinExistence type="inferred from homology"/>
<reference evidence="3 4" key="1">
    <citation type="submission" date="2022-10" db="EMBL/GenBank/DDBJ databases">
        <title>Genomic of Burkholderia cepacia PN-1.</title>
        <authorList>
            <person name="Yang Y."/>
            <person name="Guan H."/>
            <person name="Huang J."/>
        </authorList>
    </citation>
    <scope>NUCLEOTIDE SEQUENCE [LARGE SCALE GENOMIC DNA]</scope>
    <source>
        <strain evidence="3 4">PN-1</strain>
    </source>
</reference>
<accession>A0ABZ3DK55</accession>
<protein>
    <submittedName>
        <fullName evidence="3">Tyrosine-protein phosphatase</fullName>
    </submittedName>
</protein>
<organism evidence="3 4">
    <name type="scientific">Burkholderia arboris</name>
    <dbReference type="NCBI Taxonomy" id="488730"/>
    <lineage>
        <taxon>Bacteria</taxon>
        <taxon>Pseudomonadati</taxon>
        <taxon>Pseudomonadota</taxon>
        <taxon>Betaproteobacteria</taxon>
        <taxon>Burkholderiales</taxon>
        <taxon>Burkholderiaceae</taxon>
        <taxon>Burkholderia</taxon>
        <taxon>Burkholderia cepacia complex</taxon>
    </lineage>
</organism>
<comment type="similarity">
    <text evidence="1">Belongs to the protein-tyrosine phosphatase family.</text>
</comment>
<feature type="region of interest" description="Disordered" evidence="2">
    <location>
        <begin position="1"/>
        <end position="21"/>
    </location>
</feature>